<name>A0A5N7BM13_9EURO</name>
<dbReference type="AlphaFoldDB" id="A0A5N7BM13"/>
<evidence type="ECO:0000256" key="1">
    <source>
        <dbReference type="SAM" id="MobiDB-lite"/>
    </source>
</evidence>
<proteinExistence type="predicted"/>
<dbReference type="OrthoDB" id="4510928at2759"/>
<keyword evidence="3" id="KW-1185">Reference proteome</keyword>
<dbReference type="Proteomes" id="UP000326198">
    <property type="component" value="Unassembled WGS sequence"/>
</dbReference>
<dbReference type="EMBL" id="ML736159">
    <property type="protein sequence ID" value="KAE8382841.1"/>
    <property type="molecule type" value="Genomic_DNA"/>
</dbReference>
<gene>
    <name evidence="2" type="ORF">BDV26DRAFT_210266</name>
</gene>
<sequence>MMNSLRLHSASVRRAVASPLAAPPSSSAYRSIFRSSSSYISSSSSSSFSTTATPRAQRPFASCQLPRITSPRNTGISPLQWKQARTMATEVPKIKVKNPVVELDGDEVSLII</sequence>
<feature type="region of interest" description="Disordered" evidence="1">
    <location>
        <begin position="38"/>
        <end position="79"/>
    </location>
</feature>
<reference evidence="2 3" key="1">
    <citation type="submission" date="2019-04" db="EMBL/GenBank/DDBJ databases">
        <title>Friends and foes A comparative genomics studyof 23 Aspergillus species from section Flavi.</title>
        <authorList>
            <consortium name="DOE Joint Genome Institute"/>
            <person name="Kjaerbolling I."/>
            <person name="Vesth T."/>
            <person name="Frisvad J.C."/>
            <person name="Nybo J.L."/>
            <person name="Theobald S."/>
            <person name="Kildgaard S."/>
            <person name="Isbrandt T."/>
            <person name="Kuo A."/>
            <person name="Sato A."/>
            <person name="Lyhne E.K."/>
            <person name="Kogle M.E."/>
            <person name="Wiebenga A."/>
            <person name="Kun R.S."/>
            <person name="Lubbers R.J."/>
            <person name="Makela M.R."/>
            <person name="Barry K."/>
            <person name="Chovatia M."/>
            <person name="Clum A."/>
            <person name="Daum C."/>
            <person name="Haridas S."/>
            <person name="He G."/>
            <person name="LaButti K."/>
            <person name="Lipzen A."/>
            <person name="Mondo S."/>
            <person name="Riley R."/>
            <person name="Salamov A."/>
            <person name="Simmons B.A."/>
            <person name="Magnuson J.K."/>
            <person name="Henrissat B."/>
            <person name="Mortensen U.H."/>
            <person name="Larsen T.O."/>
            <person name="Devries R.P."/>
            <person name="Grigoriev I.V."/>
            <person name="Machida M."/>
            <person name="Baker S.E."/>
            <person name="Andersen M.R."/>
        </authorList>
    </citation>
    <scope>NUCLEOTIDE SEQUENCE [LARGE SCALE GENOMIC DNA]</scope>
    <source>
        <strain evidence="2 3">IBT 29228</strain>
    </source>
</reference>
<evidence type="ECO:0000313" key="2">
    <source>
        <dbReference type="EMBL" id="KAE8382841.1"/>
    </source>
</evidence>
<accession>A0A5N7BM13</accession>
<protein>
    <submittedName>
        <fullName evidence="2">Uncharacterized protein</fullName>
    </submittedName>
</protein>
<evidence type="ECO:0000313" key="3">
    <source>
        <dbReference type="Proteomes" id="UP000326198"/>
    </source>
</evidence>
<feature type="compositionally biased region" description="Low complexity" evidence="1">
    <location>
        <begin position="38"/>
        <end position="52"/>
    </location>
</feature>
<organism evidence="2 3">
    <name type="scientific">Aspergillus bertholletiae</name>
    <dbReference type="NCBI Taxonomy" id="1226010"/>
    <lineage>
        <taxon>Eukaryota</taxon>
        <taxon>Fungi</taxon>
        <taxon>Dikarya</taxon>
        <taxon>Ascomycota</taxon>
        <taxon>Pezizomycotina</taxon>
        <taxon>Eurotiomycetes</taxon>
        <taxon>Eurotiomycetidae</taxon>
        <taxon>Eurotiales</taxon>
        <taxon>Aspergillaceae</taxon>
        <taxon>Aspergillus</taxon>
        <taxon>Aspergillus subgen. Circumdati</taxon>
    </lineage>
</organism>